<organism evidence="1 2">
    <name type="scientific">Spiromyces aspiralis</name>
    <dbReference type="NCBI Taxonomy" id="68401"/>
    <lineage>
        <taxon>Eukaryota</taxon>
        <taxon>Fungi</taxon>
        <taxon>Fungi incertae sedis</taxon>
        <taxon>Zoopagomycota</taxon>
        <taxon>Kickxellomycotina</taxon>
        <taxon>Kickxellomycetes</taxon>
        <taxon>Kickxellales</taxon>
        <taxon>Kickxellaceae</taxon>
        <taxon>Spiromyces</taxon>
    </lineage>
</organism>
<name>A0ACC1HTQ4_9FUNG</name>
<gene>
    <name evidence="1" type="primary">RPC82</name>
    <name evidence="1" type="ORF">EV182_002859</name>
</gene>
<evidence type="ECO:0000313" key="2">
    <source>
        <dbReference type="Proteomes" id="UP001145114"/>
    </source>
</evidence>
<dbReference type="Proteomes" id="UP001145114">
    <property type="component" value="Unassembled WGS sequence"/>
</dbReference>
<evidence type="ECO:0000313" key="1">
    <source>
        <dbReference type="EMBL" id="KAJ1679036.1"/>
    </source>
</evidence>
<proteinExistence type="predicted"/>
<reference evidence="1" key="1">
    <citation type="submission" date="2022-06" db="EMBL/GenBank/DDBJ databases">
        <title>Phylogenomic reconstructions and comparative analyses of Kickxellomycotina fungi.</title>
        <authorList>
            <person name="Reynolds N.K."/>
            <person name="Stajich J.E."/>
            <person name="Barry K."/>
            <person name="Grigoriev I.V."/>
            <person name="Crous P."/>
            <person name="Smith M.E."/>
        </authorList>
    </citation>
    <scope>NUCLEOTIDE SEQUENCE</scope>
    <source>
        <strain evidence="1">RSA 2271</strain>
    </source>
</reference>
<comment type="caution">
    <text evidence="1">The sequence shown here is derived from an EMBL/GenBank/DDBJ whole genome shotgun (WGS) entry which is preliminary data.</text>
</comment>
<protein>
    <submittedName>
        <fullName evidence="1">RNA polymerase III subunit C82</fullName>
    </submittedName>
</protein>
<keyword evidence="2" id="KW-1185">Reference proteome</keyword>
<dbReference type="EMBL" id="JAMZIH010000654">
    <property type="protein sequence ID" value="KAJ1679036.1"/>
    <property type="molecule type" value="Genomic_DNA"/>
</dbReference>
<sequence length="483" mass="54635">MAEATIRLCKHVVANHFGSTVEAVSTALVKLGRLPLPMIVKSTGLSPKRVREALVVLILHGLVTHANATEANGRIITHYSARQREILRRTRIGLYMKLAKDNLDECVRAALGFDIVKTTLLSGALTAKQLRQKMGITGRQKQRSEKFQRALMELVRERYLTALTPKDTITEVDKILREEIEAKKSEKFPLSDKQMQEIRRSITARRYEEYNNNVIVGMKRKVVSESKSEHDLMMGFDDGPSKVHIGGDSQDEVEEDVYFRVNFDRLDVLLRNQQIAAYIKTKINTGASLVMGHILKLTEAKTKSCLEHTSSPITANQIVHSIPKDLPLSETMVLDADGPAGRESRLVEYAHAYIELIHSDNSGILVKRDERGSGEYVVDFEHAFQTLRDKQVDMFVQEKLGSVCARIMRVLRKMGKLDENQIAQLSMISVGMCRSCLHEMFGLGLIDLHEVPRSADKAPKRVIYLWHVDYNKQLQAMLNLAYT</sequence>
<feature type="non-terminal residue" evidence="1">
    <location>
        <position position="483"/>
    </location>
</feature>
<accession>A0ACC1HTQ4</accession>